<sequence>MIKFIIRLLIFLLLLGIVFTIFSNVLIISKTKHKIYHDLSEVPAKEIALVLGTSKNNIKGEANSFFDNRIKAATELYNRGTVNKLLLSGDNRTIYYNEPNDMKKALLNNGIPESAILIDTAGFRTIESISRCANVFNHNDVVIITQEFHAFRALYISQYYDMDAIAFSAEEVPVYSSTKVNIREFFARPKAIFDLYFPGKYSRTTIQ</sequence>
<name>A0A935C6E2_9BACT</name>
<comment type="caution">
    <text evidence="2">The sequence shown here is derived from an EMBL/GenBank/DDBJ whole genome shotgun (WGS) entry which is preliminary data.</text>
</comment>
<dbReference type="InterPro" id="IPR051599">
    <property type="entry name" value="Cell_Envelope_Assoc"/>
</dbReference>
<organism evidence="2 3">
    <name type="scientific">Marivirga aurantiaca</name>
    <dbReference type="NCBI Taxonomy" id="2802615"/>
    <lineage>
        <taxon>Bacteria</taxon>
        <taxon>Pseudomonadati</taxon>
        <taxon>Bacteroidota</taxon>
        <taxon>Cytophagia</taxon>
        <taxon>Cytophagales</taxon>
        <taxon>Marivirgaceae</taxon>
        <taxon>Marivirga</taxon>
    </lineage>
</organism>
<dbReference type="GO" id="GO:0005886">
    <property type="term" value="C:plasma membrane"/>
    <property type="evidence" value="ECO:0007669"/>
    <property type="project" value="TreeGrafter"/>
</dbReference>
<gene>
    <name evidence="2" type="ORF">JKA74_04695</name>
</gene>
<proteinExistence type="predicted"/>
<dbReference type="InterPro" id="IPR003848">
    <property type="entry name" value="DUF218"/>
</dbReference>
<reference evidence="2" key="1">
    <citation type="submission" date="2021-01" db="EMBL/GenBank/DDBJ databases">
        <title>Marivirga aurantiaca sp. nov., isolated from intertidal surface sediments.</title>
        <authorList>
            <person name="Zhang M."/>
        </authorList>
    </citation>
    <scope>NUCLEOTIDE SEQUENCE</scope>
    <source>
        <strain evidence="2">S37H4</strain>
    </source>
</reference>
<evidence type="ECO:0000313" key="3">
    <source>
        <dbReference type="Proteomes" id="UP000611723"/>
    </source>
</evidence>
<dbReference type="PANTHER" id="PTHR30336:SF20">
    <property type="entry name" value="DUF218 DOMAIN-CONTAINING PROTEIN"/>
    <property type="match status" value="1"/>
</dbReference>
<dbReference type="CDD" id="cd06259">
    <property type="entry name" value="YdcF-like"/>
    <property type="match status" value="1"/>
</dbReference>
<dbReference type="EMBL" id="JAEQBW010000001">
    <property type="protein sequence ID" value="MBK6264325.1"/>
    <property type="molecule type" value="Genomic_DNA"/>
</dbReference>
<protein>
    <submittedName>
        <fullName evidence="2">YdcF family protein</fullName>
    </submittedName>
</protein>
<dbReference type="RefSeq" id="WP_201429989.1">
    <property type="nucleotide sequence ID" value="NZ_JAEQBW010000001.1"/>
</dbReference>
<dbReference type="AlphaFoldDB" id="A0A935C6E2"/>
<keyword evidence="3" id="KW-1185">Reference proteome</keyword>
<evidence type="ECO:0000259" key="1">
    <source>
        <dbReference type="Pfam" id="PF02698"/>
    </source>
</evidence>
<feature type="domain" description="DUF218" evidence="1">
    <location>
        <begin position="48"/>
        <end position="169"/>
    </location>
</feature>
<evidence type="ECO:0000313" key="2">
    <source>
        <dbReference type="EMBL" id="MBK6264325.1"/>
    </source>
</evidence>
<accession>A0A935C6E2</accession>
<dbReference type="PANTHER" id="PTHR30336">
    <property type="entry name" value="INNER MEMBRANE PROTEIN, PROBABLE PERMEASE"/>
    <property type="match status" value="1"/>
</dbReference>
<dbReference type="Proteomes" id="UP000611723">
    <property type="component" value="Unassembled WGS sequence"/>
</dbReference>
<dbReference type="Pfam" id="PF02698">
    <property type="entry name" value="DUF218"/>
    <property type="match status" value="1"/>
</dbReference>